<dbReference type="Proteomes" id="UP000095591">
    <property type="component" value="Unassembled WGS sequence"/>
</dbReference>
<reference evidence="15 22" key="2">
    <citation type="submission" date="2018-08" db="EMBL/GenBank/DDBJ databases">
        <title>A genome reference for cultivated species of the human gut microbiota.</title>
        <authorList>
            <person name="Zou Y."/>
            <person name="Xue W."/>
            <person name="Luo G."/>
        </authorList>
    </citation>
    <scope>NUCLEOTIDE SEQUENCE [LARGE SCALE GENOMIC DNA]</scope>
    <source>
        <strain evidence="15 22">AM30-4</strain>
    </source>
</reference>
<dbReference type="EMBL" id="CYXP01000005">
    <property type="protein sequence ID" value="CUN20859.1"/>
    <property type="molecule type" value="Genomic_DNA"/>
</dbReference>
<dbReference type="Proteomes" id="UP000095455">
    <property type="component" value="Unassembled WGS sequence"/>
</dbReference>
<keyword evidence="2" id="KW-1277">Toxin-antitoxin system</keyword>
<gene>
    <name evidence="9" type="primary">vapC</name>
    <name evidence="16" type="ORF">D7V78_16160</name>
    <name evidence="15" type="ORF">DW782_07970</name>
    <name evidence="17" type="ORF">E5342_12265</name>
    <name evidence="10" type="ORF">ERS852380_00440</name>
    <name evidence="9" type="ORF">ERS852429_02533</name>
    <name evidence="18" type="ORF">FSA05_18210</name>
    <name evidence="13" type="ORF">GKD66_18135</name>
    <name evidence="12" type="ORF">GKD67_14820</name>
    <name evidence="14" type="ORF">GKD70_21420</name>
    <name evidence="11" type="ORF">PN599_04555</name>
</gene>
<dbReference type="Pfam" id="PF01850">
    <property type="entry name" value="PIN"/>
    <property type="match status" value="1"/>
</dbReference>
<dbReference type="InterPro" id="IPR050556">
    <property type="entry name" value="Type_II_TA_system_RNase"/>
</dbReference>
<dbReference type="PANTHER" id="PTHR33653:SF1">
    <property type="entry name" value="RIBONUCLEASE VAPC2"/>
    <property type="match status" value="1"/>
</dbReference>
<dbReference type="EMBL" id="WKMY01000010">
    <property type="protein sequence ID" value="MRY94475.1"/>
    <property type="molecule type" value="Genomic_DNA"/>
</dbReference>
<comment type="similarity">
    <text evidence="7">Belongs to the PINc/VapC protein family.</text>
</comment>
<evidence type="ECO:0000313" key="17">
    <source>
        <dbReference type="EMBL" id="TGY56474.1"/>
    </source>
</evidence>
<protein>
    <submittedName>
        <fullName evidence="12">PIN domain-containing protein</fullName>
    </submittedName>
    <submittedName>
        <fullName evidence="11">Type II toxin-antitoxin system VapC family toxin</fullName>
    </submittedName>
    <submittedName>
        <fullName evidence="9 10">tRNA(fMet)-specific endonuclease VapC</fullName>
        <ecNumber evidence="9 10">3.1.-.-</ecNumber>
    </submittedName>
</protein>
<evidence type="ECO:0000313" key="11">
    <source>
        <dbReference type="EMBL" id="MDB9004272.1"/>
    </source>
</evidence>
<keyword evidence="6" id="KW-0460">Magnesium</keyword>
<reference evidence="11" key="7">
    <citation type="submission" date="2023-01" db="EMBL/GenBank/DDBJ databases">
        <title>Human gut microbiome strain richness.</title>
        <authorList>
            <person name="Chen-Liaw A."/>
        </authorList>
    </citation>
    <scope>NUCLEOTIDE SEQUENCE</scope>
    <source>
        <strain evidence="11">RTP21484st1_E5_RTP21484_190118</strain>
    </source>
</reference>
<dbReference type="InterPro" id="IPR002716">
    <property type="entry name" value="PIN_dom"/>
</dbReference>
<dbReference type="EC" id="3.1.-.-" evidence="9 10"/>
<evidence type="ECO:0000256" key="4">
    <source>
        <dbReference type="ARBA" id="ARBA00022723"/>
    </source>
</evidence>
<dbReference type="CDD" id="cd18743">
    <property type="entry name" value="PIN_VapC4-5_FitB-like"/>
    <property type="match status" value="1"/>
</dbReference>
<dbReference type="Proteomes" id="UP000310032">
    <property type="component" value="Unassembled WGS sequence"/>
</dbReference>
<dbReference type="Proteomes" id="UP000441358">
    <property type="component" value="Unassembled WGS sequence"/>
</dbReference>
<accession>A0A173V0M7</accession>
<comment type="cofactor">
    <cofactor evidence="1">
        <name>Mg(2+)</name>
        <dbReference type="ChEBI" id="CHEBI:18420"/>
    </cofactor>
</comment>
<evidence type="ECO:0000313" key="18">
    <source>
        <dbReference type="EMBL" id="TWV59440.1"/>
    </source>
</evidence>
<evidence type="ECO:0000313" key="24">
    <source>
        <dbReference type="Proteomes" id="UP000315827"/>
    </source>
</evidence>
<dbReference type="Proteomes" id="UP000278164">
    <property type="component" value="Unassembled WGS sequence"/>
</dbReference>
<reference evidence="17 23" key="5">
    <citation type="submission" date="2019-04" db="EMBL/GenBank/DDBJ databases">
        <title>Microbes associate with the intestines of laboratory mice.</title>
        <authorList>
            <person name="Navarre W."/>
            <person name="Wong E."/>
            <person name="Huang K."/>
            <person name="Tropini C."/>
            <person name="Ng K."/>
            <person name="Yu B."/>
        </authorList>
    </citation>
    <scope>NUCLEOTIDE SEQUENCE [LARGE SCALE GENOMIC DNA]</scope>
    <source>
        <strain evidence="17 23">NM39_I3</strain>
    </source>
</reference>
<organism evidence="9 20">
    <name type="scientific">Parabacteroides distasonis</name>
    <dbReference type="NCBI Taxonomy" id="823"/>
    <lineage>
        <taxon>Bacteria</taxon>
        <taxon>Pseudomonadati</taxon>
        <taxon>Bacteroidota</taxon>
        <taxon>Bacteroidia</taxon>
        <taxon>Bacteroidales</taxon>
        <taxon>Tannerellaceae</taxon>
        <taxon>Parabacteroides</taxon>
    </lineage>
</organism>
<dbReference type="OMA" id="IVVACEL"/>
<dbReference type="PANTHER" id="PTHR33653">
    <property type="entry name" value="RIBONUCLEASE VAPC2"/>
    <property type="match status" value="1"/>
</dbReference>
<dbReference type="EMBL" id="VOHW01000014">
    <property type="protein sequence ID" value="TWV59440.1"/>
    <property type="molecule type" value="Genomic_DNA"/>
</dbReference>
<reference evidence="18 24" key="6">
    <citation type="submission" date="2019-07" db="EMBL/GenBank/DDBJ databases">
        <title>Genome sequencing of Parabacteroides distasonis iSURF_7.</title>
        <authorList>
            <person name="Degefu H.N."/>
            <person name="Ruoff K.L."/>
            <person name="Price C.E."/>
            <person name="Valls R.A."/>
            <person name="O'Toole G.A."/>
        </authorList>
    </citation>
    <scope>NUCLEOTIDE SEQUENCE [LARGE SCALE GENOMIC DNA]</scope>
    <source>
        <strain evidence="18 24">CFPLTA003_1B</strain>
    </source>
</reference>
<dbReference type="EMBL" id="WKMC01000016">
    <property type="protein sequence ID" value="MRZ52110.1"/>
    <property type="molecule type" value="Genomic_DNA"/>
</dbReference>
<reference evidence="16 21" key="3">
    <citation type="submission" date="2018-09" db="EMBL/GenBank/DDBJ databases">
        <title>Murine metabolic-syndrome-specific gut microbial biobank.</title>
        <authorList>
            <person name="Liu C."/>
        </authorList>
    </citation>
    <scope>NUCLEOTIDE SEQUENCE [LARGE SCALE GENOMIC DNA]</scope>
    <source>
        <strain evidence="16 21">8-P5</strain>
    </source>
</reference>
<feature type="domain" description="PIN" evidence="8">
    <location>
        <begin position="4"/>
        <end position="122"/>
    </location>
</feature>
<dbReference type="RefSeq" id="WP_005859157.1">
    <property type="nucleotide sequence ID" value="NZ_BQOC01000002.1"/>
</dbReference>
<evidence type="ECO:0000313" key="25">
    <source>
        <dbReference type="Proteomes" id="UP000441358"/>
    </source>
</evidence>
<reference evidence="19 20" key="1">
    <citation type="submission" date="2015-09" db="EMBL/GenBank/DDBJ databases">
        <authorList>
            <consortium name="Pathogen Informatics"/>
        </authorList>
    </citation>
    <scope>NUCLEOTIDE SEQUENCE [LARGE SCALE GENOMIC DNA]</scope>
    <source>
        <strain evidence="10 19">2789STDY5608822</strain>
        <strain evidence="9 20">2789STDY5608872</strain>
    </source>
</reference>
<dbReference type="GO" id="GO:0046872">
    <property type="term" value="F:metal ion binding"/>
    <property type="evidence" value="ECO:0007669"/>
    <property type="project" value="UniProtKB-KW"/>
</dbReference>
<evidence type="ECO:0000313" key="14">
    <source>
        <dbReference type="EMBL" id="MSB75823.1"/>
    </source>
</evidence>
<evidence type="ECO:0000313" key="20">
    <source>
        <dbReference type="Proteomes" id="UP000095591"/>
    </source>
</evidence>
<dbReference type="Proteomes" id="UP000284660">
    <property type="component" value="Unassembled WGS sequence"/>
</dbReference>
<evidence type="ECO:0000313" key="19">
    <source>
        <dbReference type="Proteomes" id="UP000095455"/>
    </source>
</evidence>
<evidence type="ECO:0000313" key="16">
    <source>
        <dbReference type="EMBL" id="RLT72364.1"/>
    </source>
</evidence>
<dbReference type="EMBL" id="SRYM01000035">
    <property type="protein sequence ID" value="TGY56474.1"/>
    <property type="molecule type" value="Genomic_DNA"/>
</dbReference>
<proteinExistence type="inferred from homology"/>
<dbReference type="OrthoDB" id="9796690at2"/>
<dbReference type="EMBL" id="QSJN01000004">
    <property type="protein sequence ID" value="RHD75601.1"/>
    <property type="molecule type" value="Genomic_DNA"/>
</dbReference>
<dbReference type="Proteomes" id="UP001210126">
    <property type="component" value="Unassembled WGS sequence"/>
</dbReference>
<evidence type="ECO:0000256" key="7">
    <source>
        <dbReference type="ARBA" id="ARBA00038093"/>
    </source>
</evidence>
<evidence type="ECO:0000313" key="26">
    <source>
        <dbReference type="Proteomes" id="UP000441609"/>
    </source>
</evidence>
<name>A0A173V0M7_PARDI</name>
<dbReference type="Proteomes" id="UP000315827">
    <property type="component" value="Unassembled WGS sequence"/>
</dbReference>
<dbReference type="InterPro" id="IPR029060">
    <property type="entry name" value="PIN-like_dom_sf"/>
</dbReference>
<evidence type="ECO:0000313" key="22">
    <source>
        <dbReference type="Proteomes" id="UP000284660"/>
    </source>
</evidence>
<dbReference type="Proteomes" id="UP000441609">
    <property type="component" value="Unassembled WGS sequence"/>
</dbReference>
<evidence type="ECO:0000256" key="6">
    <source>
        <dbReference type="ARBA" id="ARBA00022842"/>
    </source>
</evidence>
<evidence type="ECO:0000313" key="9">
    <source>
        <dbReference type="EMBL" id="CUN20859.1"/>
    </source>
</evidence>
<evidence type="ECO:0000313" key="10">
    <source>
        <dbReference type="EMBL" id="CUN47237.1"/>
    </source>
</evidence>
<keyword evidence="3" id="KW-0540">Nuclease</keyword>
<dbReference type="EMBL" id="CYYK01000001">
    <property type="protein sequence ID" value="CUN47237.1"/>
    <property type="molecule type" value="Genomic_DNA"/>
</dbReference>
<evidence type="ECO:0000256" key="1">
    <source>
        <dbReference type="ARBA" id="ARBA00001946"/>
    </source>
</evidence>
<keyword evidence="4" id="KW-0479">Metal-binding</keyword>
<evidence type="ECO:0000313" key="21">
    <source>
        <dbReference type="Proteomes" id="UP000278164"/>
    </source>
</evidence>
<sequence>MRRYLLDTNICIFYMKGKFHLNEKIDDKMKRYCFISEITIAELLYGATCSNRKDKMLKEVESFISQFTVLPIYGSLLMFAELKSTLRSQGLLIDDFDLLIGASAVANDLILVTENVKHLERIPHLKIENWIDRAKI</sequence>
<evidence type="ECO:0000313" key="15">
    <source>
        <dbReference type="EMBL" id="RHD75601.1"/>
    </source>
</evidence>
<evidence type="ECO:0000313" key="12">
    <source>
        <dbReference type="EMBL" id="MRY94475.1"/>
    </source>
</evidence>
<dbReference type="GO" id="GO:0016787">
    <property type="term" value="F:hydrolase activity"/>
    <property type="evidence" value="ECO:0007669"/>
    <property type="project" value="UniProtKB-KW"/>
</dbReference>
<evidence type="ECO:0000256" key="3">
    <source>
        <dbReference type="ARBA" id="ARBA00022722"/>
    </source>
</evidence>
<dbReference type="GO" id="GO:0004519">
    <property type="term" value="F:endonuclease activity"/>
    <property type="evidence" value="ECO:0007669"/>
    <property type="project" value="UniProtKB-KW"/>
</dbReference>
<dbReference type="Gene3D" id="3.40.50.1010">
    <property type="entry name" value="5'-nuclease"/>
    <property type="match status" value="1"/>
</dbReference>
<evidence type="ECO:0000259" key="8">
    <source>
        <dbReference type="Pfam" id="PF01850"/>
    </source>
</evidence>
<dbReference type="EMBL" id="WKMO01000034">
    <property type="protein sequence ID" value="MSB75823.1"/>
    <property type="molecule type" value="Genomic_DNA"/>
</dbReference>
<dbReference type="AlphaFoldDB" id="A0A173V0M7"/>
<reference evidence="25 26" key="4">
    <citation type="journal article" date="2019" name="Nat. Med.">
        <title>A library of human gut bacterial isolates paired with longitudinal multiomics data enables mechanistic microbiome research.</title>
        <authorList>
            <person name="Poyet M."/>
            <person name="Groussin M."/>
            <person name="Gibbons S.M."/>
            <person name="Avila-Pacheco J."/>
            <person name="Jiang X."/>
            <person name="Kearney S.M."/>
            <person name="Perrotta A.R."/>
            <person name="Berdy B."/>
            <person name="Zhao S."/>
            <person name="Lieberman T.D."/>
            <person name="Swanson P.K."/>
            <person name="Smith M."/>
            <person name="Roesemann S."/>
            <person name="Alexander J.E."/>
            <person name="Rich S.A."/>
            <person name="Livny J."/>
            <person name="Vlamakis H."/>
            <person name="Clish C."/>
            <person name="Bullock K."/>
            <person name="Deik A."/>
            <person name="Scott J."/>
            <person name="Pierce K.A."/>
            <person name="Xavier R.J."/>
            <person name="Alm E.J."/>
        </authorList>
    </citation>
    <scope>NUCLEOTIDE SEQUENCE [LARGE SCALE GENOMIC DNA]</scope>
    <source>
        <strain evidence="14 26">BIOML-A20</strain>
        <strain evidence="13 25">BIOML-A32</strain>
        <strain evidence="12 27">BIOML-A9</strain>
    </source>
</reference>
<evidence type="ECO:0000256" key="5">
    <source>
        <dbReference type="ARBA" id="ARBA00022801"/>
    </source>
</evidence>
<dbReference type="EMBL" id="RAYI01000044">
    <property type="protein sequence ID" value="RLT72364.1"/>
    <property type="molecule type" value="Genomic_DNA"/>
</dbReference>
<dbReference type="EMBL" id="JAQMPJ010000002">
    <property type="protein sequence ID" value="MDB9004272.1"/>
    <property type="molecule type" value="Genomic_DNA"/>
</dbReference>
<dbReference type="SUPFAM" id="SSF88723">
    <property type="entry name" value="PIN domain-like"/>
    <property type="match status" value="1"/>
</dbReference>
<evidence type="ECO:0000313" key="27">
    <source>
        <dbReference type="Proteomes" id="UP000461276"/>
    </source>
</evidence>
<keyword evidence="9" id="KW-0255">Endonuclease</keyword>
<evidence type="ECO:0000256" key="2">
    <source>
        <dbReference type="ARBA" id="ARBA00022649"/>
    </source>
</evidence>
<evidence type="ECO:0000313" key="23">
    <source>
        <dbReference type="Proteomes" id="UP000310032"/>
    </source>
</evidence>
<dbReference type="Proteomes" id="UP000461276">
    <property type="component" value="Unassembled WGS sequence"/>
</dbReference>
<evidence type="ECO:0000313" key="13">
    <source>
        <dbReference type="EMBL" id="MRZ52110.1"/>
    </source>
</evidence>
<keyword evidence="5 9" id="KW-0378">Hydrolase</keyword>